<keyword evidence="2" id="KW-1003">Cell membrane</keyword>
<evidence type="ECO:0000256" key="1">
    <source>
        <dbReference type="ARBA" id="ARBA00004651"/>
    </source>
</evidence>
<evidence type="ECO:0000256" key="2">
    <source>
        <dbReference type="ARBA" id="ARBA00022475"/>
    </source>
</evidence>
<feature type="transmembrane region" description="Helical" evidence="6">
    <location>
        <begin position="464"/>
        <end position="484"/>
    </location>
</feature>
<keyword evidence="8" id="KW-1185">Reference proteome</keyword>
<keyword evidence="3 6" id="KW-0812">Transmembrane</keyword>
<feature type="transmembrane region" description="Helical" evidence="6">
    <location>
        <begin position="340"/>
        <end position="364"/>
    </location>
</feature>
<feature type="transmembrane region" description="Helical" evidence="6">
    <location>
        <begin position="376"/>
        <end position="395"/>
    </location>
</feature>
<dbReference type="GeneID" id="93482090"/>
<evidence type="ECO:0000256" key="3">
    <source>
        <dbReference type="ARBA" id="ARBA00022692"/>
    </source>
</evidence>
<dbReference type="RefSeq" id="WP_005842235.1">
    <property type="nucleotide sequence ID" value="NZ_GG697142.2"/>
</dbReference>
<dbReference type="PATRIC" id="fig|500635.8.peg.1806"/>
<gene>
    <name evidence="7" type="ORF">MITSMUL_05149</name>
</gene>
<accession>C9KPJ2</accession>
<protein>
    <submittedName>
        <fullName evidence="7">Polysaccharide biosynthesis protein</fullName>
    </submittedName>
</protein>
<organism evidence="7 8">
    <name type="scientific">Mitsuokella multacida DSM 20544</name>
    <dbReference type="NCBI Taxonomy" id="500635"/>
    <lineage>
        <taxon>Bacteria</taxon>
        <taxon>Bacillati</taxon>
        <taxon>Bacillota</taxon>
        <taxon>Negativicutes</taxon>
        <taxon>Selenomonadales</taxon>
        <taxon>Selenomonadaceae</taxon>
        <taxon>Mitsuokella</taxon>
    </lineage>
</organism>
<dbReference type="InterPro" id="IPR050833">
    <property type="entry name" value="Poly_Biosynth_Transport"/>
</dbReference>
<reference evidence="7" key="1">
    <citation type="submission" date="2009-09" db="EMBL/GenBank/DDBJ databases">
        <authorList>
            <person name="Weinstock G."/>
            <person name="Sodergren E."/>
            <person name="Clifton S."/>
            <person name="Fulton L."/>
            <person name="Fulton B."/>
            <person name="Courtney L."/>
            <person name="Fronick C."/>
            <person name="Harrison M."/>
            <person name="Strong C."/>
            <person name="Farmer C."/>
            <person name="Delahaunty K."/>
            <person name="Markovic C."/>
            <person name="Hall O."/>
            <person name="Minx P."/>
            <person name="Tomlinson C."/>
            <person name="Mitreva M."/>
            <person name="Nelson J."/>
            <person name="Hou S."/>
            <person name="Wollam A."/>
            <person name="Pepin K.H."/>
            <person name="Johnson M."/>
            <person name="Bhonagiri V."/>
            <person name="Nash W.E."/>
            <person name="Warren W."/>
            <person name="Chinwalla A."/>
            <person name="Mardis E.R."/>
            <person name="Wilson R.K."/>
        </authorList>
    </citation>
    <scope>NUCLEOTIDE SEQUENCE [LARGE SCALE GENOMIC DNA]</scope>
    <source>
        <strain evidence="7">DSM 20544</strain>
    </source>
</reference>
<keyword evidence="4 6" id="KW-1133">Transmembrane helix</keyword>
<comment type="caution">
    <text evidence="7">The sequence shown here is derived from an EMBL/GenBank/DDBJ whole genome shotgun (WGS) entry which is preliminary data.</text>
</comment>
<evidence type="ECO:0000256" key="6">
    <source>
        <dbReference type="SAM" id="Phobius"/>
    </source>
</evidence>
<comment type="subcellular location">
    <subcellularLocation>
        <location evidence="1">Cell membrane</location>
        <topology evidence="1">Multi-pass membrane protein</topology>
    </subcellularLocation>
</comment>
<feature type="transmembrane region" description="Helical" evidence="6">
    <location>
        <begin position="219"/>
        <end position="237"/>
    </location>
</feature>
<feature type="transmembrane region" description="Helical" evidence="6">
    <location>
        <begin position="154"/>
        <end position="176"/>
    </location>
</feature>
<feature type="transmembrane region" description="Helical" evidence="6">
    <location>
        <begin position="12"/>
        <end position="34"/>
    </location>
</feature>
<dbReference type="STRING" id="500635.MITSMUL_05149"/>
<dbReference type="InterPro" id="IPR002797">
    <property type="entry name" value="Polysacc_synth"/>
</dbReference>
<dbReference type="GO" id="GO:0005886">
    <property type="term" value="C:plasma membrane"/>
    <property type="evidence" value="ECO:0007669"/>
    <property type="project" value="UniProtKB-SubCell"/>
</dbReference>
<feature type="transmembrane region" description="Helical" evidence="6">
    <location>
        <begin position="311"/>
        <end position="334"/>
    </location>
</feature>
<dbReference type="PANTHER" id="PTHR30250">
    <property type="entry name" value="PST FAMILY PREDICTED COLANIC ACID TRANSPORTER"/>
    <property type="match status" value="1"/>
</dbReference>
<dbReference type="eggNOG" id="COG2244">
    <property type="taxonomic scope" value="Bacteria"/>
</dbReference>
<evidence type="ECO:0000313" key="7">
    <source>
        <dbReference type="EMBL" id="EEX68147.1"/>
    </source>
</evidence>
<feature type="transmembrane region" description="Helical" evidence="6">
    <location>
        <begin position="441"/>
        <end position="458"/>
    </location>
</feature>
<feature type="transmembrane region" description="Helical" evidence="6">
    <location>
        <begin position="84"/>
        <end position="105"/>
    </location>
</feature>
<sequence>MNQRRWGAILSYVNIVATVVVGLLYTPIMLRLLGQSEYGLYSLIGSVVGYLSVLDMGLGNTIVRYTAKNRVDGTVQKEAELNGLFLQVYSVIGVITFVIGAILYANIDALFGATLTSGEMQRARIMMILLIFNFALSFPLSIFASILQAYEKFIFLRVTNILRVLLNPLLVLPFLYWGYGSVMMVVVSTILNFACLFANWFYCVHYLHVKFARGKYESVFLREIAAYSFFIFLNAVMDKVYWGTGQFVLGIVSGTVEVAIYAIAMQFMMMDMNFSNAISGVMLPKVTMMVTKNATAKELTDLMIRIGRLQYLVVGYLFIMFALVGREFIALWAGPSYLEAYPIVLLLMAAMLIPLVQNVGIAILQAMNLNRYRMTAYTICAMIALAASFPLAVHFGGLGCAVATASSLFISTGYIMNRYYAKRIHLDIWRFWRNIFSMSKGLLLLAVIAFSLQEYMALSVSWLHFFELVVMDTVLYTIIMYFVGMNESEKELVRKILRKLRR</sequence>
<feature type="transmembrane region" description="Helical" evidence="6">
    <location>
        <begin position="125"/>
        <end position="147"/>
    </location>
</feature>
<feature type="transmembrane region" description="Helical" evidence="6">
    <location>
        <begin position="243"/>
        <end position="264"/>
    </location>
</feature>
<evidence type="ECO:0000313" key="8">
    <source>
        <dbReference type="Proteomes" id="UP000003671"/>
    </source>
</evidence>
<evidence type="ECO:0000256" key="4">
    <source>
        <dbReference type="ARBA" id="ARBA00022989"/>
    </source>
</evidence>
<feature type="transmembrane region" description="Helical" evidence="6">
    <location>
        <begin position="40"/>
        <end position="63"/>
    </location>
</feature>
<feature type="transmembrane region" description="Helical" evidence="6">
    <location>
        <begin position="401"/>
        <end position="420"/>
    </location>
</feature>
<evidence type="ECO:0000256" key="5">
    <source>
        <dbReference type="ARBA" id="ARBA00023136"/>
    </source>
</evidence>
<dbReference type="Pfam" id="PF01943">
    <property type="entry name" value="Polysacc_synt"/>
    <property type="match status" value="1"/>
</dbReference>
<dbReference type="EMBL" id="ABWK02000020">
    <property type="protein sequence ID" value="EEX68147.1"/>
    <property type="molecule type" value="Genomic_DNA"/>
</dbReference>
<keyword evidence="5 6" id="KW-0472">Membrane</keyword>
<name>C9KPJ2_9FIRM</name>
<dbReference type="PANTHER" id="PTHR30250:SF26">
    <property type="entry name" value="PSMA PROTEIN"/>
    <property type="match status" value="1"/>
</dbReference>
<dbReference type="AlphaFoldDB" id="C9KPJ2"/>
<dbReference type="HOGENOM" id="CLU_040010_0_0_9"/>
<dbReference type="Proteomes" id="UP000003671">
    <property type="component" value="Unassembled WGS sequence"/>
</dbReference>
<proteinExistence type="predicted"/>
<feature type="transmembrane region" description="Helical" evidence="6">
    <location>
        <begin position="182"/>
        <end position="207"/>
    </location>
</feature>